<feature type="compositionally biased region" description="Basic and acidic residues" evidence="5">
    <location>
        <begin position="106"/>
        <end position="127"/>
    </location>
</feature>
<feature type="region of interest" description="Disordered" evidence="5">
    <location>
        <begin position="95"/>
        <end position="127"/>
    </location>
</feature>
<organism evidence="8">
    <name type="scientific">freshwater metagenome</name>
    <dbReference type="NCBI Taxonomy" id="449393"/>
    <lineage>
        <taxon>unclassified sequences</taxon>
        <taxon>metagenomes</taxon>
        <taxon>ecological metagenomes</taxon>
    </lineage>
</organism>
<feature type="domain" description="NADH-Ubiquinone oxidoreductase (complex I) chain 5 N-terminal" evidence="7">
    <location>
        <begin position="137"/>
        <end position="172"/>
    </location>
</feature>
<feature type="transmembrane region" description="Helical" evidence="6">
    <location>
        <begin position="37"/>
        <end position="57"/>
    </location>
</feature>
<keyword evidence="2 6" id="KW-0812">Transmembrane</keyword>
<feature type="transmembrane region" description="Helical" evidence="6">
    <location>
        <begin position="6"/>
        <end position="25"/>
    </location>
</feature>
<proteinExistence type="predicted"/>
<protein>
    <submittedName>
        <fullName evidence="8">Unannotated protein</fullName>
    </submittedName>
</protein>
<keyword evidence="4 6" id="KW-0472">Membrane</keyword>
<dbReference type="GO" id="GO:0016020">
    <property type="term" value="C:membrane"/>
    <property type="evidence" value="ECO:0007669"/>
    <property type="project" value="UniProtKB-SubCell"/>
</dbReference>
<evidence type="ECO:0000256" key="1">
    <source>
        <dbReference type="ARBA" id="ARBA00004141"/>
    </source>
</evidence>
<reference evidence="8" key="1">
    <citation type="submission" date="2020-05" db="EMBL/GenBank/DDBJ databases">
        <authorList>
            <person name="Chiriac C."/>
            <person name="Salcher M."/>
            <person name="Ghai R."/>
            <person name="Kavagutti S V."/>
        </authorList>
    </citation>
    <scope>NUCLEOTIDE SEQUENCE</scope>
</reference>
<evidence type="ECO:0000256" key="3">
    <source>
        <dbReference type="ARBA" id="ARBA00022989"/>
    </source>
</evidence>
<dbReference type="EMBL" id="CAEZXE010000210">
    <property type="protein sequence ID" value="CAB4694219.1"/>
    <property type="molecule type" value="Genomic_DNA"/>
</dbReference>
<feature type="transmembrane region" description="Helical" evidence="6">
    <location>
        <begin position="153"/>
        <end position="171"/>
    </location>
</feature>
<evidence type="ECO:0000256" key="5">
    <source>
        <dbReference type="SAM" id="MobiDB-lite"/>
    </source>
</evidence>
<name>A0A6J6P5Q1_9ZZZZ</name>
<evidence type="ECO:0000256" key="4">
    <source>
        <dbReference type="ARBA" id="ARBA00023136"/>
    </source>
</evidence>
<dbReference type="InterPro" id="IPR001516">
    <property type="entry name" value="Proton_antipo_N"/>
</dbReference>
<evidence type="ECO:0000256" key="2">
    <source>
        <dbReference type="ARBA" id="ARBA00022692"/>
    </source>
</evidence>
<evidence type="ECO:0000256" key="6">
    <source>
        <dbReference type="SAM" id="Phobius"/>
    </source>
</evidence>
<evidence type="ECO:0000313" key="8">
    <source>
        <dbReference type="EMBL" id="CAB4694219.1"/>
    </source>
</evidence>
<accession>A0A6J6P5Q1</accession>
<evidence type="ECO:0000259" key="7">
    <source>
        <dbReference type="Pfam" id="PF00662"/>
    </source>
</evidence>
<gene>
    <name evidence="8" type="ORF">UFOPK2350_01739</name>
</gene>
<keyword evidence="3 6" id="KW-1133">Transmembrane helix</keyword>
<dbReference type="AlphaFoldDB" id="A0A6J6P5Q1"/>
<dbReference type="Pfam" id="PF00662">
    <property type="entry name" value="Proton_antipo_N"/>
    <property type="match status" value="1"/>
</dbReference>
<comment type="subcellular location">
    <subcellularLocation>
        <location evidence="1">Membrane</location>
        <topology evidence="1">Multi-pass membrane protein</topology>
    </subcellularLocation>
</comment>
<sequence>MFNMIDKVWIIPALMAASFLVILFFGKRWGTRVTAGIGIAAVSICLILSVVVAGNWINRVNNPPTGAALAADIVQANGLTPQTGKTIGEEVNAATKDSGETVATDSHGESGESHASEAEAHGGEHESVPPVVRTVTWFQIGGLQFEMGTLVDGLAAMMLITVCSISWLVHIY</sequence>